<evidence type="ECO:0000256" key="1">
    <source>
        <dbReference type="ARBA" id="ARBA00002360"/>
    </source>
</evidence>
<dbReference type="GO" id="GO:0009055">
    <property type="term" value="F:electron transfer activity"/>
    <property type="evidence" value="ECO:0007669"/>
    <property type="project" value="TreeGrafter"/>
</dbReference>
<dbReference type="InterPro" id="IPR024935">
    <property type="entry name" value="Rubredoxin_dom"/>
</dbReference>
<keyword evidence="5 6" id="KW-0408">Iron</keyword>
<proteinExistence type="inferred from homology"/>
<evidence type="ECO:0000313" key="9">
    <source>
        <dbReference type="Proteomes" id="UP000199506"/>
    </source>
</evidence>
<dbReference type="PANTHER" id="PTHR47627:SF1">
    <property type="entry name" value="RUBREDOXIN-1-RELATED"/>
    <property type="match status" value="1"/>
</dbReference>
<dbReference type="PROSITE" id="PS00202">
    <property type="entry name" value="RUBREDOXIN"/>
    <property type="match status" value="1"/>
</dbReference>
<keyword evidence="2" id="KW-0813">Transport</keyword>
<evidence type="ECO:0000256" key="3">
    <source>
        <dbReference type="ARBA" id="ARBA00022723"/>
    </source>
</evidence>
<dbReference type="RefSeq" id="WP_083234849.1">
    <property type="nucleotide sequence ID" value="NZ_FOAK01000003.1"/>
</dbReference>
<evidence type="ECO:0000256" key="6">
    <source>
        <dbReference type="RuleBase" id="RU003820"/>
    </source>
</evidence>
<comment type="cofactor">
    <cofactor evidence="6">
        <name>Fe(3+)</name>
        <dbReference type="ChEBI" id="CHEBI:29034"/>
    </cofactor>
</comment>
<dbReference type="InterPro" id="IPR018527">
    <property type="entry name" value="Rubredoxin_Fe_BS"/>
</dbReference>
<dbReference type="GO" id="GO:0043448">
    <property type="term" value="P:alkane catabolic process"/>
    <property type="evidence" value="ECO:0007669"/>
    <property type="project" value="TreeGrafter"/>
</dbReference>
<evidence type="ECO:0000256" key="4">
    <source>
        <dbReference type="ARBA" id="ARBA00022982"/>
    </source>
</evidence>
<comment type="similarity">
    <text evidence="6">Belongs to the rubredoxin family.</text>
</comment>
<accession>A0A1H7I0J0</accession>
<sequence length="57" mass="6328">MTIYVCLHCEYRFDSEKGDPAYNIPAGATPADMPDDWVCPECAALGIEAFIAEEEEE</sequence>
<dbReference type="GO" id="GO:0005506">
    <property type="term" value="F:iron ion binding"/>
    <property type="evidence" value="ECO:0007669"/>
    <property type="project" value="UniProtKB-UniRule"/>
</dbReference>
<gene>
    <name evidence="8" type="ORF">SAMN05216439_1116</name>
</gene>
<dbReference type="AlphaFoldDB" id="A0A1H7I0J0"/>
<dbReference type="SUPFAM" id="SSF57802">
    <property type="entry name" value="Rubredoxin-like"/>
    <property type="match status" value="1"/>
</dbReference>
<organism evidence="8 9">
    <name type="scientific">Methanobrevibacter gottschalkii</name>
    <dbReference type="NCBI Taxonomy" id="190974"/>
    <lineage>
        <taxon>Archaea</taxon>
        <taxon>Methanobacteriati</taxon>
        <taxon>Methanobacteriota</taxon>
        <taxon>Methanomada group</taxon>
        <taxon>Methanobacteria</taxon>
        <taxon>Methanobacteriales</taxon>
        <taxon>Methanobacteriaceae</taxon>
        <taxon>Methanobrevibacter</taxon>
    </lineage>
</organism>
<dbReference type="STRING" id="190974.SAMN05216439_1116"/>
<evidence type="ECO:0000256" key="5">
    <source>
        <dbReference type="ARBA" id="ARBA00023004"/>
    </source>
</evidence>
<protein>
    <recommendedName>
        <fullName evidence="6">Rubredoxin</fullName>
    </recommendedName>
</protein>
<name>A0A1H7I0J0_9EURY</name>
<dbReference type="Proteomes" id="UP000199506">
    <property type="component" value="Unassembled WGS sequence"/>
</dbReference>
<dbReference type="Gene3D" id="2.20.28.10">
    <property type="match status" value="1"/>
</dbReference>
<keyword evidence="4 6" id="KW-0249">Electron transport</keyword>
<dbReference type="OrthoDB" id="371635at2157"/>
<keyword evidence="3 6" id="KW-0479">Metal-binding</keyword>
<evidence type="ECO:0000259" key="7">
    <source>
        <dbReference type="PROSITE" id="PS50903"/>
    </source>
</evidence>
<dbReference type="InterPro" id="IPR024934">
    <property type="entry name" value="Rubredoxin-like_dom"/>
</dbReference>
<evidence type="ECO:0000256" key="2">
    <source>
        <dbReference type="ARBA" id="ARBA00022448"/>
    </source>
</evidence>
<dbReference type="PRINTS" id="PR00163">
    <property type="entry name" value="RUBREDOXIN"/>
</dbReference>
<comment type="function">
    <text evidence="1">Rubredoxin is a small nonheme, iron protein lacking acid-labile sulfide. Its single Fe, chelated to 4 Cys, functions as an electron acceptor and may also stabilize the conformation of the molecule.</text>
</comment>
<dbReference type="PANTHER" id="PTHR47627">
    <property type="entry name" value="RUBREDOXIN"/>
    <property type="match status" value="1"/>
</dbReference>
<evidence type="ECO:0000313" key="8">
    <source>
        <dbReference type="EMBL" id="SEK56019.1"/>
    </source>
</evidence>
<reference evidence="8 9" key="1">
    <citation type="submission" date="2016-10" db="EMBL/GenBank/DDBJ databases">
        <authorList>
            <person name="de Groot N.N."/>
        </authorList>
    </citation>
    <scope>NUCLEOTIDE SEQUENCE [LARGE SCALE GENOMIC DNA]</scope>
    <source>
        <strain evidence="8 9">DSM 11978</strain>
    </source>
</reference>
<dbReference type="Pfam" id="PF00301">
    <property type="entry name" value="Rubredoxin"/>
    <property type="match status" value="1"/>
</dbReference>
<dbReference type="InterPro" id="IPR050526">
    <property type="entry name" value="Rubredoxin_ET"/>
</dbReference>
<dbReference type="PROSITE" id="PS50903">
    <property type="entry name" value="RUBREDOXIN_LIKE"/>
    <property type="match status" value="1"/>
</dbReference>
<feature type="domain" description="Rubredoxin-like" evidence="7">
    <location>
        <begin position="1"/>
        <end position="53"/>
    </location>
</feature>
<dbReference type="EMBL" id="FOAK01000003">
    <property type="protein sequence ID" value="SEK56019.1"/>
    <property type="molecule type" value="Genomic_DNA"/>
</dbReference>